<dbReference type="STRING" id="402881.Plav_0858"/>
<evidence type="ECO:0000313" key="2">
    <source>
        <dbReference type="Proteomes" id="UP000006377"/>
    </source>
</evidence>
<protein>
    <recommendedName>
        <fullName evidence="3">DUF2332 domain-containing protein</fullName>
    </recommendedName>
</protein>
<evidence type="ECO:0000313" key="1">
    <source>
        <dbReference type="EMBL" id="ABS62481.1"/>
    </source>
</evidence>
<dbReference type="Pfam" id="PF10094">
    <property type="entry name" value="DUF2332"/>
    <property type="match status" value="1"/>
</dbReference>
<reference evidence="1 2" key="1">
    <citation type="journal article" date="2011" name="Stand. Genomic Sci.">
        <title>Complete genome sequence of Parvibaculum lavamentivorans type strain (DS-1(T)).</title>
        <authorList>
            <person name="Schleheck D."/>
            <person name="Weiss M."/>
            <person name="Pitluck S."/>
            <person name="Bruce D."/>
            <person name="Land M.L."/>
            <person name="Han S."/>
            <person name="Saunders E."/>
            <person name="Tapia R."/>
            <person name="Detter C."/>
            <person name="Brettin T."/>
            <person name="Han J."/>
            <person name="Woyke T."/>
            <person name="Goodwin L."/>
            <person name="Pennacchio L."/>
            <person name="Nolan M."/>
            <person name="Cook A.M."/>
            <person name="Kjelleberg S."/>
            <person name="Thomas T."/>
        </authorList>
    </citation>
    <scope>NUCLEOTIDE SEQUENCE [LARGE SCALE GENOMIC DNA]</scope>
    <source>
        <strain evidence="2">DS-1 / DSM 13023 / NCIMB 13966</strain>
    </source>
</reference>
<dbReference type="InterPro" id="IPR011200">
    <property type="entry name" value="UCP012608"/>
</dbReference>
<keyword evidence="2" id="KW-1185">Reference proteome</keyword>
<dbReference type="KEGG" id="pla:Plav_0858"/>
<gene>
    <name evidence="1" type="ordered locus">Plav_0858</name>
</gene>
<dbReference type="Proteomes" id="UP000006377">
    <property type="component" value="Chromosome"/>
</dbReference>
<dbReference type="eggNOG" id="COG4427">
    <property type="taxonomic scope" value="Bacteria"/>
</dbReference>
<dbReference type="PIRSF" id="PIRSF012608">
    <property type="entry name" value="UCP012608"/>
    <property type="match status" value="1"/>
</dbReference>
<dbReference type="AlphaFoldDB" id="A7HRE8"/>
<sequence length="373" mass="40503">MEVGKEVFMPNHDLIRNDFLRQALACEHLGSPFTARVCRALAAGLTAETRFGQRILDWEGKPESDALPLRAAGALNALARSGRAPELAAVYPPHEADEKTLARAIEKATAAHDDFLEGFLDSAPQTNEVARSSAILGLALHVAKRTGLPLSVHEIGSSAGLNLGFDAYAYELETARWGDPDAAVTIAARWEGALPPLDAKLKVAARKGCDLNPLDAGNAADRERLLAYIWPDQTARLARIEAALSFAARSGTKVEKADAAEWVERHFGGEGKKGEVRLLMHTIVWQYLPKETQARITAAMARAGAHATKDAPVAWISVEADGKDAASACMRLRLWPEGEDVELGRTDFHGRWAKWSSPFDRASVSTSPRFRTI</sequence>
<dbReference type="HOGENOM" id="CLU_065141_1_0_5"/>
<organism evidence="1 2">
    <name type="scientific">Parvibaculum lavamentivorans (strain DS-1 / DSM 13023 / NCIMB 13966)</name>
    <dbReference type="NCBI Taxonomy" id="402881"/>
    <lineage>
        <taxon>Bacteria</taxon>
        <taxon>Pseudomonadati</taxon>
        <taxon>Pseudomonadota</taxon>
        <taxon>Alphaproteobacteria</taxon>
        <taxon>Hyphomicrobiales</taxon>
        <taxon>Parvibaculaceae</taxon>
        <taxon>Parvibaculum</taxon>
    </lineage>
</organism>
<accession>A7HRE8</accession>
<name>A7HRE8_PARL1</name>
<proteinExistence type="predicted"/>
<evidence type="ECO:0008006" key="3">
    <source>
        <dbReference type="Google" id="ProtNLM"/>
    </source>
</evidence>
<dbReference type="EMBL" id="CP000774">
    <property type="protein sequence ID" value="ABS62481.1"/>
    <property type="molecule type" value="Genomic_DNA"/>
</dbReference>